<sequence>ACKNYDIQKIEPAAEAMVAKLSKYLQLLLIKTPAICAAVLDPHFKIKFFETYNSTLENFGTLANQFSKIFEEQASKHYIGSSQMVNVAEKDSGFFDEMYQSTPFEVSSFKHELNQYLSEPI</sequence>
<evidence type="ECO:0000313" key="2">
    <source>
        <dbReference type="Proteomes" id="UP000765509"/>
    </source>
</evidence>
<name>A0A9Q3IHZ7_9BASI</name>
<accession>A0A9Q3IHZ7</accession>
<dbReference type="OrthoDB" id="2505635at2759"/>
<keyword evidence="2" id="KW-1185">Reference proteome</keyword>
<dbReference type="AlphaFoldDB" id="A0A9Q3IHZ7"/>
<dbReference type="EMBL" id="AVOT02046937">
    <property type="protein sequence ID" value="MBW0542213.1"/>
    <property type="molecule type" value="Genomic_DNA"/>
</dbReference>
<dbReference type="Proteomes" id="UP000765509">
    <property type="component" value="Unassembled WGS sequence"/>
</dbReference>
<organism evidence="1 2">
    <name type="scientific">Austropuccinia psidii MF-1</name>
    <dbReference type="NCBI Taxonomy" id="1389203"/>
    <lineage>
        <taxon>Eukaryota</taxon>
        <taxon>Fungi</taxon>
        <taxon>Dikarya</taxon>
        <taxon>Basidiomycota</taxon>
        <taxon>Pucciniomycotina</taxon>
        <taxon>Pucciniomycetes</taxon>
        <taxon>Pucciniales</taxon>
        <taxon>Sphaerophragmiaceae</taxon>
        <taxon>Austropuccinia</taxon>
    </lineage>
</organism>
<evidence type="ECO:0000313" key="1">
    <source>
        <dbReference type="EMBL" id="MBW0542213.1"/>
    </source>
</evidence>
<feature type="non-terminal residue" evidence="1">
    <location>
        <position position="1"/>
    </location>
</feature>
<comment type="caution">
    <text evidence="1">The sequence shown here is derived from an EMBL/GenBank/DDBJ whole genome shotgun (WGS) entry which is preliminary data.</text>
</comment>
<reference evidence="1" key="1">
    <citation type="submission" date="2021-03" db="EMBL/GenBank/DDBJ databases">
        <title>Draft genome sequence of rust myrtle Austropuccinia psidii MF-1, a brazilian biotype.</title>
        <authorList>
            <person name="Quecine M.C."/>
            <person name="Pachon D.M.R."/>
            <person name="Bonatelli M.L."/>
            <person name="Correr F.H."/>
            <person name="Franceschini L.M."/>
            <person name="Leite T.F."/>
            <person name="Margarido G.R.A."/>
            <person name="Almeida C.A."/>
            <person name="Ferrarezi J.A."/>
            <person name="Labate C.A."/>
        </authorList>
    </citation>
    <scope>NUCLEOTIDE SEQUENCE</scope>
    <source>
        <strain evidence="1">MF-1</strain>
    </source>
</reference>
<protein>
    <submittedName>
        <fullName evidence="1">Uncharacterized protein</fullName>
    </submittedName>
</protein>
<gene>
    <name evidence="1" type="ORF">O181_081928</name>
</gene>
<proteinExistence type="predicted"/>